<dbReference type="EMBL" id="BKCJ011173739">
    <property type="protein sequence ID" value="GFC98715.1"/>
    <property type="molecule type" value="Genomic_DNA"/>
</dbReference>
<feature type="non-terminal residue" evidence="1">
    <location>
        <position position="1"/>
    </location>
</feature>
<protein>
    <submittedName>
        <fullName evidence="1">Uncharacterized protein</fullName>
    </submittedName>
</protein>
<name>A0A699SQ04_TANCI</name>
<accession>A0A699SQ04</accession>
<proteinExistence type="predicted"/>
<sequence length="75" mass="7651">VGLAEIDVSILLISASTPVISSELVEVSEKSFKQAVGTGELTVRMGDSTVSVSICSAEGLNVEVVELGFPLPSGT</sequence>
<comment type="caution">
    <text evidence="1">The sequence shown here is derived from an EMBL/GenBank/DDBJ whole genome shotgun (WGS) entry which is preliminary data.</text>
</comment>
<reference evidence="1" key="1">
    <citation type="journal article" date="2019" name="Sci. Rep.">
        <title>Draft genome of Tanacetum cinerariifolium, the natural source of mosquito coil.</title>
        <authorList>
            <person name="Yamashiro T."/>
            <person name="Shiraishi A."/>
            <person name="Satake H."/>
            <person name="Nakayama K."/>
        </authorList>
    </citation>
    <scope>NUCLEOTIDE SEQUENCE</scope>
</reference>
<dbReference type="AlphaFoldDB" id="A0A699SQ04"/>
<gene>
    <name evidence="1" type="ORF">Tci_870685</name>
</gene>
<evidence type="ECO:0000313" key="1">
    <source>
        <dbReference type="EMBL" id="GFC98715.1"/>
    </source>
</evidence>
<organism evidence="1">
    <name type="scientific">Tanacetum cinerariifolium</name>
    <name type="common">Dalmatian daisy</name>
    <name type="synonym">Chrysanthemum cinerariifolium</name>
    <dbReference type="NCBI Taxonomy" id="118510"/>
    <lineage>
        <taxon>Eukaryota</taxon>
        <taxon>Viridiplantae</taxon>
        <taxon>Streptophyta</taxon>
        <taxon>Embryophyta</taxon>
        <taxon>Tracheophyta</taxon>
        <taxon>Spermatophyta</taxon>
        <taxon>Magnoliopsida</taxon>
        <taxon>eudicotyledons</taxon>
        <taxon>Gunneridae</taxon>
        <taxon>Pentapetalae</taxon>
        <taxon>asterids</taxon>
        <taxon>campanulids</taxon>
        <taxon>Asterales</taxon>
        <taxon>Asteraceae</taxon>
        <taxon>Asteroideae</taxon>
        <taxon>Anthemideae</taxon>
        <taxon>Anthemidinae</taxon>
        <taxon>Tanacetum</taxon>
    </lineage>
</organism>